<comment type="caution">
    <text evidence="2">The sequence shown here is derived from an EMBL/GenBank/DDBJ whole genome shotgun (WGS) entry which is preliminary data.</text>
</comment>
<gene>
    <name evidence="2" type="ORF">GGR48_002304</name>
</gene>
<dbReference type="Proteomes" id="UP000538670">
    <property type="component" value="Unassembled WGS sequence"/>
</dbReference>
<proteinExistence type="predicted"/>
<evidence type="ECO:0000313" key="2">
    <source>
        <dbReference type="EMBL" id="MBB3879870.1"/>
    </source>
</evidence>
<dbReference type="EMBL" id="JACIDH010000009">
    <property type="protein sequence ID" value="MBB3879870.1"/>
    <property type="molecule type" value="Genomic_DNA"/>
</dbReference>
<keyword evidence="3" id="KW-1185">Reference proteome</keyword>
<accession>A0A7W6F3Y6</accession>
<sequence length="133" mass="14659">MTRHEPKPGGKIPAPCESSSVANCSYQRRRVQRADTRNSQEAPRSLIRAGSLGKLGIEICDPVIKGNPEQAHITDEPMDTRAQHWLVTIEHLTQPDGKLCASLRDYVAALQKKTPDLVHQRGAITDKLVTDAV</sequence>
<evidence type="ECO:0000256" key="1">
    <source>
        <dbReference type="SAM" id="MobiDB-lite"/>
    </source>
</evidence>
<organism evidence="2 3">
    <name type="scientific">Sphingomonas pseudosanguinis</name>
    <dbReference type="NCBI Taxonomy" id="413712"/>
    <lineage>
        <taxon>Bacteria</taxon>
        <taxon>Pseudomonadati</taxon>
        <taxon>Pseudomonadota</taxon>
        <taxon>Alphaproteobacteria</taxon>
        <taxon>Sphingomonadales</taxon>
        <taxon>Sphingomonadaceae</taxon>
        <taxon>Sphingomonas</taxon>
    </lineage>
</organism>
<feature type="compositionally biased region" description="Polar residues" evidence="1">
    <location>
        <begin position="17"/>
        <end position="26"/>
    </location>
</feature>
<evidence type="ECO:0000313" key="3">
    <source>
        <dbReference type="Proteomes" id="UP000538670"/>
    </source>
</evidence>
<feature type="region of interest" description="Disordered" evidence="1">
    <location>
        <begin position="1"/>
        <end position="45"/>
    </location>
</feature>
<protein>
    <submittedName>
        <fullName evidence="2">Uncharacterized protein</fullName>
    </submittedName>
</protein>
<reference evidence="2 3" key="1">
    <citation type="submission" date="2020-08" db="EMBL/GenBank/DDBJ databases">
        <title>Genomic Encyclopedia of Type Strains, Phase IV (KMG-IV): sequencing the most valuable type-strain genomes for metagenomic binning, comparative biology and taxonomic classification.</title>
        <authorList>
            <person name="Goeker M."/>
        </authorList>
    </citation>
    <scope>NUCLEOTIDE SEQUENCE [LARGE SCALE GENOMIC DNA]</scope>
    <source>
        <strain evidence="2 3">DSM 19512</strain>
    </source>
</reference>
<dbReference type="AlphaFoldDB" id="A0A7W6F3Y6"/>
<name>A0A7W6F3Y6_9SPHN</name>